<evidence type="ECO:0000256" key="2">
    <source>
        <dbReference type="ARBA" id="ARBA00022438"/>
    </source>
</evidence>
<dbReference type="Gene3D" id="2.60.40.1910">
    <property type="match status" value="1"/>
</dbReference>
<dbReference type="FunFam" id="2.60.40.1730:FF:000002">
    <property type="entry name" value="Aminopeptidase"/>
    <property type="match status" value="1"/>
</dbReference>
<feature type="binding site" evidence="9">
    <location>
        <position position="330"/>
    </location>
    <ligand>
        <name>Zn(2+)</name>
        <dbReference type="ChEBI" id="CHEBI:29105"/>
        <note>catalytic</note>
    </ligand>
</feature>
<evidence type="ECO:0000256" key="3">
    <source>
        <dbReference type="ARBA" id="ARBA00022670"/>
    </source>
</evidence>
<dbReference type="PRINTS" id="PR00756">
    <property type="entry name" value="ALADIPTASE"/>
</dbReference>
<keyword evidence="4 9" id="KW-0479">Metal-binding</keyword>
<feature type="site" description="Transition state stabilizer" evidence="10">
    <location>
        <position position="412"/>
    </location>
</feature>
<dbReference type="Pfam" id="PF09797">
    <property type="entry name" value="NatB_MDM20"/>
    <property type="match status" value="1"/>
</dbReference>
<keyword evidence="5" id="KW-0378">Hydrolase</keyword>
<dbReference type="GO" id="GO:0016020">
    <property type="term" value="C:membrane"/>
    <property type="evidence" value="ECO:0007669"/>
    <property type="project" value="TreeGrafter"/>
</dbReference>
<dbReference type="Proteomes" id="UP000799436">
    <property type="component" value="Unassembled WGS sequence"/>
</dbReference>
<feature type="region of interest" description="Disordered" evidence="11">
    <location>
        <begin position="1672"/>
        <end position="1705"/>
    </location>
</feature>
<dbReference type="FunFam" id="1.25.50.20:FF:000002">
    <property type="entry name" value="Aminopeptidase"/>
    <property type="match status" value="1"/>
</dbReference>
<keyword evidence="7" id="KW-0482">Metalloprotease</keyword>
<organism evidence="15 16">
    <name type="scientific">Teratosphaeria nubilosa</name>
    <dbReference type="NCBI Taxonomy" id="161662"/>
    <lineage>
        <taxon>Eukaryota</taxon>
        <taxon>Fungi</taxon>
        <taxon>Dikarya</taxon>
        <taxon>Ascomycota</taxon>
        <taxon>Pezizomycotina</taxon>
        <taxon>Dothideomycetes</taxon>
        <taxon>Dothideomycetidae</taxon>
        <taxon>Mycosphaerellales</taxon>
        <taxon>Teratosphaeriaceae</taxon>
        <taxon>Teratosphaeria</taxon>
    </lineage>
</organism>
<keyword evidence="16" id="KW-1185">Reference proteome</keyword>
<dbReference type="GO" id="GO:0042277">
    <property type="term" value="F:peptide binding"/>
    <property type="evidence" value="ECO:0007669"/>
    <property type="project" value="TreeGrafter"/>
</dbReference>
<dbReference type="Gene3D" id="2.60.40.1730">
    <property type="entry name" value="tricorn interacting facor f3 domain"/>
    <property type="match status" value="1"/>
</dbReference>
<dbReference type="GO" id="GO:0070006">
    <property type="term" value="F:metalloaminopeptidase activity"/>
    <property type="evidence" value="ECO:0007669"/>
    <property type="project" value="TreeGrafter"/>
</dbReference>
<feature type="binding site" evidence="9">
    <location>
        <position position="349"/>
    </location>
    <ligand>
        <name>Zn(2+)</name>
        <dbReference type="ChEBI" id="CHEBI:29105"/>
        <note>catalytic</note>
    </ligand>
</feature>
<dbReference type="Gene3D" id="1.10.390.10">
    <property type="entry name" value="Neutral Protease Domain 2"/>
    <property type="match status" value="1"/>
</dbReference>
<dbReference type="InterPro" id="IPR045357">
    <property type="entry name" value="Aminopeptidase_N-like_N"/>
</dbReference>
<dbReference type="InterPro" id="IPR027268">
    <property type="entry name" value="Peptidase_M4/M1_CTD_sf"/>
</dbReference>
<dbReference type="Pfam" id="PF01433">
    <property type="entry name" value="Peptidase_M1"/>
    <property type="match status" value="1"/>
</dbReference>
<reference evidence="15" key="1">
    <citation type="journal article" date="2020" name="Stud. Mycol.">
        <title>101 Dothideomycetes genomes: a test case for predicting lifestyles and emergence of pathogens.</title>
        <authorList>
            <person name="Haridas S."/>
            <person name="Albert R."/>
            <person name="Binder M."/>
            <person name="Bloem J."/>
            <person name="Labutti K."/>
            <person name="Salamov A."/>
            <person name="Andreopoulos B."/>
            <person name="Baker S."/>
            <person name="Barry K."/>
            <person name="Bills G."/>
            <person name="Bluhm B."/>
            <person name="Cannon C."/>
            <person name="Castanera R."/>
            <person name="Culley D."/>
            <person name="Daum C."/>
            <person name="Ezra D."/>
            <person name="Gonzalez J."/>
            <person name="Henrissat B."/>
            <person name="Kuo A."/>
            <person name="Liang C."/>
            <person name="Lipzen A."/>
            <person name="Lutzoni F."/>
            <person name="Magnuson J."/>
            <person name="Mondo S."/>
            <person name="Nolan M."/>
            <person name="Ohm R."/>
            <person name="Pangilinan J."/>
            <person name="Park H.-J."/>
            <person name="Ramirez L."/>
            <person name="Alfaro M."/>
            <person name="Sun H."/>
            <person name="Tritt A."/>
            <person name="Yoshinaga Y."/>
            <person name="Zwiers L.-H."/>
            <person name="Turgeon B."/>
            <person name="Goodwin S."/>
            <person name="Spatafora J."/>
            <person name="Crous P."/>
            <person name="Grigoriev I."/>
        </authorList>
    </citation>
    <scope>NUCLEOTIDE SEQUENCE</scope>
    <source>
        <strain evidence="15">CBS 116005</strain>
    </source>
</reference>
<dbReference type="GO" id="GO:0043171">
    <property type="term" value="P:peptide catabolic process"/>
    <property type="evidence" value="ECO:0007669"/>
    <property type="project" value="TreeGrafter"/>
</dbReference>
<dbReference type="InterPro" id="IPR024571">
    <property type="entry name" value="ERAP1-like_C_dom"/>
</dbReference>
<dbReference type="GO" id="GO:0006508">
    <property type="term" value="P:proteolysis"/>
    <property type="evidence" value="ECO:0007669"/>
    <property type="project" value="UniProtKB-KW"/>
</dbReference>
<dbReference type="GO" id="GO:0008270">
    <property type="term" value="F:zinc ion binding"/>
    <property type="evidence" value="ECO:0007669"/>
    <property type="project" value="InterPro"/>
</dbReference>
<dbReference type="InterPro" id="IPR042097">
    <property type="entry name" value="Aminopeptidase_N-like_N_sf"/>
</dbReference>
<dbReference type="FunFam" id="1.10.390.10:FF:000001">
    <property type="entry name" value="Aminopeptidase"/>
    <property type="match status" value="1"/>
</dbReference>
<feature type="active site" description="Proton acceptor" evidence="8">
    <location>
        <position position="327"/>
    </location>
</feature>
<dbReference type="PANTHER" id="PTHR11533">
    <property type="entry name" value="PROTEASE M1 ZINC METALLOPROTEASE"/>
    <property type="match status" value="1"/>
</dbReference>
<feature type="domain" description="ERAP1-like C-terminal" evidence="13">
    <location>
        <begin position="545"/>
        <end position="862"/>
    </location>
</feature>
<dbReference type="InterPro" id="IPR019183">
    <property type="entry name" value="NAA25_NatB_aux_su"/>
</dbReference>
<evidence type="ECO:0000259" key="14">
    <source>
        <dbReference type="Pfam" id="PF17900"/>
    </source>
</evidence>
<name>A0A6G1KWP0_9PEZI</name>
<feature type="region of interest" description="Disordered" evidence="11">
    <location>
        <begin position="1120"/>
        <end position="1141"/>
    </location>
</feature>
<evidence type="ECO:0000313" key="16">
    <source>
        <dbReference type="Proteomes" id="UP000799436"/>
    </source>
</evidence>
<dbReference type="GO" id="GO:0005737">
    <property type="term" value="C:cytoplasm"/>
    <property type="evidence" value="ECO:0007669"/>
    <property type="project" value="TreeGrafter"/>
</dbReference>
<dbReference type="SUPFAM" id="SSF63737">
    <property type="entry name" value="Leukotriene A4 hydrolase N-terminal domain"/>
    <property type="match status" value="1"/>
</dbReference>
<protein>
    <submittedName>
        <fullName evidence="15">Uncharacterized protein</fullName>
    </submittedName>
</protein>
<evidence type="ECO:0000256" key="8">
    <source>
        <dbReference type="PIRSR" id="PIRSR634016-1"/>
    </source>
</evidence>
<comment type="similarity">
    <text evidence="1">Belongs to the peptidase M1 family.</text>
</comment>
<feature type="domain" description="Aminopeptidase N-like N-terminal" evidence="14">
    <location>
        <begin position="29"/>
        <end position="219"/>
    </location>
</feature>
<evidence type="ECO:0000256" key="4">
    <source>
        <dbReference type="ARBA" id="ARBA00022723"/>
    </source>
</evidence>
<evidence type="ECO:0000256" key="9">
    <source>
        <dbReference type="PIRSR" id="PIRSR634016-3"/>
    </source>
</evidence>
<evidence type="ECO:0000256" key="7">
    <source>
        <dbReference type="ARBA" id="ARBA00023049"/>
    </source>
</evidence>
<dbReference type="Pfam" id="PF17900">
    <property type="entry name" value="Peptidase_M1_N"/>
    <property type="match status" value="1"/>
</dbReference>
<evidence type="ECO:0000259" key="13">
    <source>
        <dbReference type="Pfam" id="PF11838"/>
    </source>
</evidence>
<evidence type="ECO:0000256" key="11">
    <source>
        <dbReference type="SAM" id="MobiDB-lite"/>
    </source>
</evidence>
<comment type="cofactor">
    <cofactor evidence="9">
        <name>Zn(2+)</name>
        <dbReference type="ChEBI" id="CHEBI:29105"/>
    </cofactor>
    <text evidence="9">Binds 1 zinc ion per subunit.</text>
</comment>
<dbReference type="SUPFAM" id="SSF55486">
    <property type="entry name" value="Metalloproteases ('zincins'), catalytic domain"/>
    <property type="match status" value="1"/>
</dbReference>
<dbReference type="OrthoDB" id="10031169at2759"/>
<dbReference type="InterPro" id="IPR014782">
    <property type="entry name" value="Peptidase_M1_dom"/>
</dbReference>
<keyword evidence="2" id="KW-0031">Aminopeptidase</keyword>
<evidence type="ECO:0000256" key="5">
    <source>
        <dbReference type="ARBA" id="ARBA00022801"/>
    </source>
</evidence>
<dbReference type="InterPro" id="IPR001930">
    <property type="entry name" value="Peptidase_M1"/>
</dbReference>
<feature type="binding site" evidence="9">
    <location>
        <position position="326"/>
    </location>
    <ligand>
        <name>Zn(2+)</name>
        <dbReference type="ChEBI" id="CHEBI:29105"/>
        <note>catalytic</note>
    </ligand>
</feature>
<feature type="domain" description="Peptidase M1 membrane alanine aminopeptidase" evidence="12">
    <location>
        <begin position="254"/>
        <end position="471"/>
    </location>
</feature>
<dbReference type="FunFam" id="2.60.40.1910:FF:000004">
    <property type="entry name" value="Aminopeptidase"/>
    <property type="match status" value="1"/>
</dbReference>
<dbReference type="InterPro" id="IPR050344">
    <property type="entry name" value="Peptidase_M1_aminopeptidases"/>
</dbReference>
<keyword evidence="3" id="KW-0645">Protease</keyword>
<accession>A0A6G1KWP0</accession>
<gene>
    <name evidence="15" type="ORF">EJ03DRAFT_385927</name>
</gene>
<dbReference type="Gene3D" id="1.25.50.20">
    <property type="match status" value="1"/>
</dbReference>
<keyword evidence="6 9" id="KW-0862">Zinc</keyword>
<evidence type="ECO:0000259" key="12">
    <source>
        <dbReference type="Pfam" id="PF01433"/>
    </source>
</evidence>
<evidence type="ECO:0000313" key="15">
    <source>
        <dbReference type="EMBL" id="KAF2764464.1"/>
    </source>
</evidence>
<dbReference type="CDD" id="cd09601">
    <property type="entry name" value="M1_APN-Q_like"/>
    <property type="match status" value="1"/>
</dbReference>
<evidence type="ECO:0000256" key="10">
    <source>
        <dbReference type="PIRSR" id="PIRSR634016-4"/>
    </source>
</evidence>
<dbReference type="PANTHER" id="PTHR11533:SF174">
    <property type="entry name" value="PUROMYCIN-SENSITIVE AMINOPEPTIDASE-RELATED"/>
    <property type="match status" value="1"/>
</dbReference>
<dbReference type="Pfam" id="PF11838">
    <property type="entry name" value="ERAP1_C"/>
    <property type="match status" value="1"/>
</dbReference>
<proteinExistence type="inferred from homology"/>
<evidence type="ECO:0000256" key="6">
    <source>
        <dbReference type="ARBA" id="ARBA00022833"/>
    </source>
</evidence>
<dbReference type="InterPro" id="IPR034016">
    <property type="entry name" value="M1_APN-typ"/>
</dbReference>
<dbReference type="EMBL" id="ML995921">
    <property type="protein sequence ID" value="KAF2764464.1"/>
    <property type="molecule type" value="Genomic_DNA"/>
</dbReference>
<sequence length="1729" mass="193045">MCRGRREADAAETSLDIAKGREVLPKNVKPLHYDLTLEPNFEAFQYEGTVSIELDVLEDTKSISLNTFALDVLETKVSSGSTVISSSPTLSYDDDSQTTKVSFDQTIPAGSKATLFHKFTGTLNDNMAGFYRSSYKDEKGNEKWMATTQFEPTDARRAFPAFDEPALKATFTVTLIADHHLTCLSNMDVAGEKDVESAMAGKKRKAVTFNKSPIMSTYLLAFIVGELQHYETNAFRLPVRVYATPDKNIEQCKFSAELAAKTLAFYEKEFGIAFPLPKMDMVAIPDFSAGAMENWGLVTYRVVDLLLDEKKASANTKLRVAEVVQHELAHQWFGNLVTMDFWDGLWLNEGFATWMSWYSCNHFFPEWKVWQGYVTDSLQSALGLDGLRSSHPIEVPVKRADEINQIFDAISYEKGSCVIRMVSKHLGEDVFMEGIRRYLKKHAYGNTETGDLWAALSDASGKDVERIADIWTKNVGYPVLSVQEDAANTAITVKQNRFLRTADVKPEEDKILYPVFLGLKTKEGVDESLTLNERQGTFKLPDLDFYKLNADHSGIYRTSYPPERLQKLGQNAKDGLLSVEDRAGMLADAGALTAAGYQETSGLLSLIREFDSEPEFVVWDEINARVGSVRAAWIFEDQKVRDGLKAFQRDLVSGKAHQLGWTFKDTDGHIEQQFKSLLFFSAASTGDEKTKKAAFDMFEKFVKGDRSAIHSNLRGGVYATVLQYGGEKEYNAILKEYETNPNADERNTALRSLGRAKQPELIKRTLAYALSKEVKDQDIYIPLAGLRSHQEGIIALWEWLKENWETLKKKLPPSLSMLGSVVGMATSSFTKEEQLKDVEAFFRKLGDKGFSRNLAQSMDSVKAKIGWLERDRGDIEKWLKENNTEAATQTSAMARYPTFEEYDKTGNYDEGIKRCDELLQRLPNDIQLLTTKLRLITTEHSDETEPLQEKLASLPFTDVAEICQVEQAVLDANQHTYPVPDSAGPHISKIWSNALKAVPNIREKMELLSVRWERAILDSRIRDMQETLIQFKSLQLKDRKLYMAHAALTQMLAKSNEDPMAGIALMLARKAVKEGFEGERGLDCRVPGQIFARQGAREDLAGLRGRRGLGDSRQVFEALREGEEGKGNGGEEAMPVAPDPSKVPPIEWLGGEVASLKHMFKDLVNADAEAGPIWTFAQNSIRLFKHSMTLTNVRRLPAEVCFLAISALIKIWSLTNNSSWLLHSACLAETLLKYNEHIHEARLVLIYLYMRLGLGSLAIKYFESLKVKEIQHDTIGHVLFTNLAYTHPHTTLLTKSESLDPGKRIKSALDMYTRCEDRLADCEAGVLHHGQTGMLFDLQELRDTLKRSLSRRIMLLEWRRIARLTKSSSEHSDALLQFGPLVVENWVDCKDTRDFHAAFDYGYNVERPLHGVEGGLTSEAYVLYALAADTVWSVAKEGVAPAAPTSALIERLAVVLAAPDSSTTHAFSAADHLATQLSLASLRLSTAYTDPESLSATIASANTAIDDLCIPALLASTNTFPSPDLLRTLYLYTDVLRNSIALCTFLHTRTSSPSAELTALHDRAQVELGQVQNCAWEMKARPRREVVEAWMQMSEGEVLAVMGEVEAGEGGLRAFLEVVAQAEVEGWDGVATLAYAYYGIIFDVAVCHITRDSLDESPTPLLFSIKLTPKNHAHPPPLTKKTQTTPALPPPSLQHPSPVSGGESRARQLRQLRGELGWQLGCFDGLVEC</sequence>
<evidence type="ECO:0000256" key="1">
    <source>
        <dbReference type="ARBA" id="ARBA00010136"/>
    </source>
</evidence>